<dbReference type="SUPFAM" id="SSF57997">
    <property type="entry name" value="Tropomyosin"/>
    <property type="match status" value="1"/>
</dbReference>
<evidence type="ECO:0000256" key="2">
    <source>
        <dbReference type="SAM" id="Coils"/>
    </source>
</evidence>
<feature type="compositionally biased region" description="Basic and acidic residues" evidence="3">
    <location>
        <begin position="12"/>
        <end position="21"/>
    </location>
</feature>
<dbReference type="OrthoDB" id="5588096at2759"/>
<dbReference type="InterPro" id="IPR022018">
    <property type="entry name" value="GIT1_C"/>
</dbReference>
<dbReference type="Proteomes" id="UP000603453">
    <property type="component" value="Unassembled WGS sequence"/>
</dbReference>
<dbReference type="InterPro" id="IPR013724">
    <property type="entry name" value="GIT_SHD"/>
</dbReference>
<feature type="region of interest" description="Disordered" evidence="3">
    <location>
        <begin position="517"/>
        <end position="538"/>
    </location>
</feature>
<dbReference type="PANTHER" id="PTHR21601:SF0">
    <property type="entry name" value="PROTEIN SPA2-RELATED"/>
    <property type="match status" value="1"/>
</dbReference>
<dbReference type="SMART" id="SM00555">
    <property type="entry name" value="GIT"/>
    <property type="match status" value="2"/>
</dbReference>
<keyword evidence="6" id="KW-1185">Reference proteome</keyword>
<dbReference type="Pfam" id="PF08518">
    <property type="entry name" value="GIT_SHD"/>
    <property type="match status" value="2"/>
</dbReference>
<protein>
    <recommendedName>
        <fullName evidence="4">GIT Spa2 homology (SHD) domain-containing protein</fullName>
    </recommendedName>
</protein>
<gene>
    <name evidence="5" type="ORF">INT47_006058</name>
</gene>
<keyword evidence="1" id="KW-0677">Repeat</keyword>
<sequence>MAYPRSSPHSTHSREDWDLKSKMSKTTSTGSTTYSVASASSRLTNASVQESSARVYFIELQRYLSSMLSKEASEGVPAQRTAARQKLSRLNNLQFHELATDVYDELVRRNVDGHKSFLPLRDDFHPRRNQARQKLATLPDSRFKDLASDVYHELKRRYPHILEEDVPPMPQPKSMDAKASQSTQIVPVKGTINVETMDYSDDEGNGNIQSLDSLMADLGNMVKTPRQDTNIPPEKLNQDAENIKYEYEAKIASMTKRIQMMELAMDQPNADINQSPDRDRQARMNKMQEEYRQLDDRFTRLNKEHKEQQVAVREVKDEIRQLIDELKNLSAKNETLRIQNDNANTKIRSLTEEAKSWKTKYDSISMELRSFKVKSVHMDHQDLSKDYFLKPNEDGAIGHQYIIEYQTAIDELMKTSRSSKPADVLFSMRTIVMACKSITTEVEEFEIKVGLSSANQASLYEIKKRFSTELSNLLASAKIYSGGMGISPVSLVDAAAGNLTVTIVDLVKLLGMRPVTDNHSGGDGGPPLQQKNNTKSKPMSFAMTPNQLSQFLKEETDHIVASVQNLLGALRSSDGNLYKIITSIVDIVSNIVNASKNTFEQGQGLKYRNQGFIILNDLDRCNSKIIYIRDTEFTKLPDNTNAVAKRNLAQESYEIAKYTKELINMLDM</sequence>
<accession>A0A8H7UPJ3</accession>
<dbReference type="Pfam" id="PF23742">
    <property type="entry name" value="VBS_C3G9"/>
    <property type="match status" value="1"/>
</dbReference>
<dbReference type="Gene3D" id="1.20.5.170">
    <property type="match status" value="1"/>
</dbReference>
<dbReference type="InterPro" id="IPR056439">
    <property type="entry name" value="VBS_C3G9"/>
</dbReference>
<dbReference type="Pfam" id="PF12205">
    <property type="entry name" value="GIT1_C"/>
    <property type="match status" value="1"/>
</dbReference>
<feature type="compositionally biased region" description="Low complexity" evidence="3">
    <location>
        <begin position="24"/>
        <end position="41"/>
    </location>
</feature>
<dbReference type="PANTHER" id="PTHR21601">
    <property type="entry name" value="SPA2 PROTEIN"/>
    <property type="match status" value="1"/>
</dbReference>
<organism evidence="5 6">
    <name type="scientific">Mucor saturninus</name>
    <dbReference type="NCBI Taxonomy" id="64648"/>
    <lineage>
        <taxon>Eukaryota</taxon>
        <taxon>Fungi</taxon>
        <taxon>Fungi incertae sedis</taxon>
        <taxon>Mucoromycota</taxon>
        <taxon>Mucoromycotina</taxon>
        <taxon>Mucoromycetes</taxon>
        <taxon>Mucorales</taxon>
        <taxon>Mucorineae</taxon>
        <taxon>Mucoraceae</taxon>
        <taxon>Mucor</taxon>
    </lineage>
</organism>
<dbReference type="EMBL" id="JAEPRD010000217">
    <property type="protein sequence ID" value="KAG2193776.1"/>
    <property type="molecule type" value="Genomic_DNA"/>
</dbReference>
<feature type="domain" description="GIT Spa2 homology (SHD)" evidence="4">
    <location>
        <begin position="83"/>
        <end position="113"/>
    </location>
</feature>
<proteinExistence type="predicted"/>
<feature type="compositionally biased region" description="Polar residues" evidence="3">
    <location>
        <begin position="529"/>
        <end position="538"/>
    </location>
</feature>
<evidence type="ECO:0000256" key="1">
    <source>
        <dbReference type="ARBA" id="ARBA00022737"/>
    </source>
</evidence>
<name>A0A8H7UPJ3_9FUNG</name>
<evidence type="ECO:0000256" key="3">
    <source>
        <dbReference type="SAM" id="MobiDB-lite"/>
    </source>
</evidence>
<dbReference type="GO" id="GO:0005078">
    <property type="term" value="F:MAP-kinase scaffold activity"/>
    <property type="evidence" value="ECO:0007669"/>
    <property type="project" value="TreeGrafter"/>
</dbReference>
<feature type="region of interest" description="Disordered" evidence="3">
    <location>
        <begin position="1"/>
        <end position="43"/>
    </location>
</feature>
<feature type="coiled-coil region" evidence="2">
    <location>
        <begin position="284"/>
        <end position="360"/>
    </location>
</feature>
<dbReference type="AlphaFoldDB" id="A0A8H7UPJ3"/>
<comment type="caution">
    <text evidence="5">The sequence shown here is derived from an EMBL/GenBank/DDBJ whole genome shotgun (WGS) entry which is preliminary data.</text>
</comment>
<feature type="domain" description="GIT Spa2 homology (SHD)" evidence="4">
    <location>
        <begin position="131"/>
        <end position="161"/>
    </location>
</feature>
<evidence type="ECO:0000313" key="6">
    <source>
        <dbReference type="Proteomes" id="UP000603453"/>
    </source>
</evidence>
<evidence type="ECO:0000259" key="4">
    <source>
        <dbReference type="SMART" id="SM00555"/>
    </source>
</evidence>
<reference evidence="5" key="1">
    <citation type="submission" date="2020-12" db="EMBL/GenBank/DDBJ databases">
        <title>Metabolic potential, ecology and presence of endohyphal bacteria is reflected in genomic diversity of Mucoromycotina.</title>
        <authorList>
            <person name="Muszewska A."/>
            <person name="Okrasinska A."/>
            <person name="Steczkiewicz K."/>
            <person name="Drgas O."/>
            <person name="Orlowska M."/>
            <person name="Perlinska-Lenart U."/>
            <person name="Aleksandrzak-Piekarczyk T."/>
            <person name="Szatraj K."/>
            <person name="Zielenkiewicz U."/>
            <person name="Pilsyk S."/>
            <person name="Malc E."/>
            <person name="Mieczkowski P."/>
            <person name="Kruszewska J.S."/>
            <person name="Biernat P."/>
            <person name="Pawlowska J."/>
        </authorList>
    </citation>
    <scope>NUCLEOTIDE SEQUENCE</scope>
    <source>
        <strain evidence="5">WA0000017839</strain>
    </source>
</reference>
<keyword evidence="2" id="KW-0175">Coiled coil</keyword>
<evidence type="ECO:0000313" key="5">
    <source>
        <dbReference type="EMBL" id="KAG2193776.1"/>
    </source>
</evidence>
<dbReference type="InterPro" id="IPR039892">
    <property type="entry name" value="Spa2/Sph1"/>
</dbReference>